<organism evidence="2 3">
    <name type="scientific">Chlamydomonas eustigma</name>
    <dbReference type="NCBI Taxonomy" id="1157962"/>
    <lineage>
        <taxon>Eukaryota</taxon>
        <taxon>Viridiplantae</taxon>
        <taxon>Chlorophyta</taxon>
        <taxon>core chlorophytes</taxon>
        <taxon>Chlorophyceae</taxon>
        <taxon>CS clade</taxon>
        <taxon>Chlamydomonadales</taxon>
        <taxon>Chlamydomonadaceae</taxon>
        <taxon>Chlamydomonas</taxon>
    </lineage>
</organism>
<feature type="compositionally biased region" description="Low complexity" evidence="1">
    <location>
        <begin position="89"/>
        <end position="106"/>
    </location>
</feature>
<sequence length="246" mass="27524">MSYVLCCVLLQDRAPKTKESEFWKRRCAKEEEFSIAGRSIELPWLEAAVHRPRHIPGLASSFTYVDQYPMHITMQPYGSHDKAVERAGSRSNSRNSSPNRMPSPSRLTGTLPSINGTSRSQNSPTHFPQLPSPMARVNAAAAVGSIGSTRLQASPTRLPITTWRVERRPEPVAQDSGSPLSLEDEHLSLQDQQLMNRIREVEDQLTVERSVTESKRKALMAASYRATTAKQAFIWHPREFTTVGVA</sequence>
<feature type="region of interest" description="Disordered" evidence="1">
    <location>
        <begin position="81"/>
        <end position="132"/>
    </location>
</feature>
<evidence type="ECO:0000313" key="2">
    <source>
        <dbReference type="EMBL" id="GAX79533.1"/>
    </source>
</evidence>
<evidence type="ECO:0000313" key="3">
    <source>
        <dbReference type="Proteomes" id="UP000232323"/>
    </source>
</evidence>
<keyword evidence="3" id="KW-1185">Reference proteome</keyword>
<proteinExistence type="predicted"/>
<reference evidence="2 3" key="1">
    <citation type="submission" date="2017-08" db="EMBL/GenBank/DDBJ databases">
        <title>Acidophilic green algal genome provides insights into adaptation to an acidic environment.</title>
        <authorList>
            <person name="Hirooka S."/>
            <person name="Hirose Y."/>
            <person name="Kanesaki Y."/>
            <person name="Higuchi S."/>
            <person name="Fujiwara T."/>
            <person name="Onuma R."/>
            <person name="Era A."/>
            <person name="Ohbayashi R."/>
            <person name="Uzuka A."/>
            <person name="Nozaki H."/>
            <person name="Yoshikawa H."/>
            <person name="Miyagishima S.Y."/>
        </authorList>
    </citation>
    <scope>NUCLEOTIDE SEQUENCE [LARGE SCALE GENOMIC DNA]</scope>
    <source>
        <strain evidence="2 3">NIES-2499</strain>
    </source>
</reference>
<comment type="caution">
    <text evidence="2">The sequence shown here is derived from an EMBL/GenBank/DDBJ whole genome shotgun (WGS) entry which is preliminary data.</text>
</comment>
<name>A0A250X8Y4_9CHLO</name>
<dbReference type="EMBL" id="BEGY01000043">
    <property type="protein sequence ID" value="GAX79533.1"/>
    <property type="molecule type" value="Genomic_DNA"/>
</dbReference>
<accession>A0A250X8Y4</accession>
<gene>
    <name evidence="2" type="ORF">CEUSTIGMA_g6974.t1</name>
</gene>
<dbReference type="Proteomes" id="UP000232323">
    <property type="component" value="Unassembled WGS sequence"/>
</dbReference>
<evidence type="ECO:0000256" key="1">
    <source>
        <dbReference type="SAM" id="MobiDB-lite"/>
    </source>
</evidence>
<dbReference type="AlphaFoldDB" id="A0A250X8Y4"/>
<protein>
    <submittedName>
        <fullName evidence="2">Uncharacterized protein</fullName>
    </submittedName>
</protein>
<feature type="compositionally biased region" description="Polar residues" evidence="1">
    <location>
        <begin position="107"/>
        <end position="126"/>
    </location>
</feature>